<evidence type="ECO:0000313" key="3">
    <source>
        <dbReference type="EMBL" id="WIN00209.1"/>
    </source>
</evidence>
<dbReference type="InterPro" id="IPR016162">
    <property type="entry name" value="Ald_DH_N"/>
</dbReference>
<name>A0ABY8WRE2_9ACTN</name>
<keyword evidence="4" id="KW-1185">Reference proteome</keyword>
<reference evidence="3 4" key="1">
    <citation type="submission" date="2023-06" db="EMBL/GenBank/DDBJ databases">
        <authorList>
            <person name="Yushchuk O."/>
            <person name="Binda E."/>
            <person name="Ruckert-Reed C."/>
            <person name="Fedorenko V."/>
            <person name="Kalinowski J."/>
            <person name="Marinelli F."/>
        </authorList>
    </citation>
    <scope>NUCLEOTIDE SEQUENCE [LARGE SCALE GENOMIC DNA]</scope>
    <source>
        <strain evidence="3 4">NRRL 3884</strain>
    </source>
</reference>
<dbReference type="InterPro" id="IPR016163">
    <property type="entry name" value="Ald_DH_C"/>
</dbReference>
<dbReference type="Proteomes" id="UP001240150">
    <property type="component" value="Chromosome"/>
</dbReference>
<evidence type="ECO:0000256" key="1">
    <source>
        <dbReference type="ARBA" id="ARBA00023002"/>
    </source>
</evidence>
<sequence length="451" mass="45507">MSAVHDPRTGDTIGHVVLLTPGGIPAVAARARAAAPGWAATPLPTRCAVLTGLARSLANRPAELGARFAREAGKTRAEAETELDRAVDTLRWTASAAAGAAAERAIDGGDGLARCVVTEPAGPVLAIVAGNFPAVVLARKLAPALAMGCTVVVKAPETAPSVVHAIAGLAVEAGLPPDVLQVVNADAAGSAALVARPEFAVVTFTGSPRTGQLVAAGAAAHLAECILELGAHAPAVILPDADLAAAVPALVRAKFASAGQSCAAPSRFLVHERRHDEFVERFSAAVPETDSRPGGTMGPLQTEARRDAVHALVTDAVRRGATAVTGGRLPSGPGWYYPATVLTGVPSDAEILQEEPFGPVAPVLSVSDDDEAVAIADATPFGLGAFVFGGSDRATALARRLNAGRVSVNCTSGADPMSPLSGRGLSGYGYEGGMEGLTAFGRLKVIQSPIG</sequence>
<gene>
    <name evidence="3" type="ORF">ACTOB_003903</name>
</gene>
<keyword evidence="1" id="KW-0560">Oxidoreductase</keyword>
<dbReference type="InterPro" id="IPR016161">
    <property type="entry name" value="Ald_DH/histidinol_DH"/>
</dbReference>
<accession>A0ABY8WRE2</accession>
<dbReference type="Pfam" id="PF00171">
    <property type="entry name" value="Aldedh"/>
    <property type="match status" value="1"/>
</dbReference>
<organism evidence="3 4">
    <name type="scientific">Actinoplanes oblitus</name>
    <dbReference type="NCBI Taxonomy" id="3040509"/>
    <lineage>
        <taxon>Bacteria</taxon>
        <taxon>Bacillati</taxon>
        <taxon>Actinomycetota</taxon>
        <taxon>Actinomycetes</taxon>
        <taxon>Micromonosporales</taxon>
        <taxon>Micromonosporaceae</taxon>
        <taxon>Actinoplanes</taxon>
    </lineage>
</organism>
<feature type="domain" description="Aldehyde dehydrogenase" evidence="2">
    <location>
        <begin position="3"/>
        <end position="445"/>
    </location>
</feature>
<dbReference type="EMBL" id="CP126980">
    <property type="protein sequence ID" value="WIN00209.1"/>
    <property type="molecule type" value="Genomic_DNA"/>
</dbReference>
<dbReference type="PANTHER" id="PTHR43353:SF5">
    <property type="entry name" value="SUCCINATE-SEMIALDEHYDE DEHYDROGENASE, MITOCHONDRIAL"/>
    <property type="match status" value="1"/>
</dbReference>
<dbReference type="PROSITE" id="PS00070">
    <property type="entry name" value="ALDEHYDE_DEHYDR_CYS"/>
    <property type="match status" value="1"/>
</dbReference>
<evidence type="ECO:0000313" key="4">
    <source>
        <dbReference type="Proteomes" id="UP001240150"/>
    </source>
</evidence>
<protein>
    <submittedName>
        <fullName evidence="3">Aldehyde dehydrogenase family protein</fullName>
    </submittedName>
</protein>
<proteinExistence type="predicted"/>
<dbReference type="InterPro" id="IPR016160">
    <property type="entry name" value="Ald_DH_CS_CYS"/>
</dbReference>
<dbReference type="Gene3D" id="3.40.605.10">
    <property type="entry name" value="Aldehyde Dehydrogenase, Chain A, domain 1"/>
    <property type="match status" value="1"/>
</dbReference>
<dbReference type="RefSeq" id="WP_284921705.1">
    <property type="nucleotide sequence ID" value="NZ_CP126980.1"/>
</dbReference>
<evidence type="ECO:0000259" key="2">
    <source>
        <dbReference type="Pfam" id="PF00171"/>
    </source>
</evidence>
<dbReference type="InterPro" id="IPR015590">
    <property type="entry name" value="Aldehyde_DH_dom"/>
</dbReference>
<dbReference type="SUPFAM" id="SSF53720">
    <property type="entry name" value="ALDH-like"/>
    <property type="match status" value="1"/>
</dbReference>
<dbReference type="PANTHER" id="PTHR43353">
    <property type="entry name" value="SUCCINATE-SEMIALDEHYDE DEHYDROGENASE, MITOCHONDRIAL"/>
    <property type="match status" value="1"/>
</dbReference>
<dbReference type="InterPro" id="IPR050740">
    <property type="entry name" value="Aldehyde_DH_Superfamily"/>
</dbReference>
<dbReference type="Gene3D" id="3.40.309.10">
    <property type="entry name" value="Aldehyde Dehydrogenase, Chain A, domain 2"/>
    <property type="match status" value="1"/>
</dbReference>